<comment type="caution">
    <text evidence="2">The sequence shown here is derived from an EMBL/GenBank/DDBJ whole genome shotgun (WGS) entry which is preliminary data.</text>
</comment>
<keyword evidence="3" id="KW-1185">Reference proteome</keyword>
<gene>
    <name evidence="2" type="ORF">PDIGIT_LOCUS1711</name>
</gene>
<proteinExistence type="predicted"/>
<dbReference type="Proteomes" id="UP001152607">
    <property type="component" value="Unassembled WGS sequence"/>
</dbReference>
<reference evidence="2" key="1">
    <citation type="submission" date="2023-01" db="EMBL/GenBank/DDBJ databases">
        <authorList>
            <person name="Van Ghelder C."/>
            <person name="Rancurel C."/>
        </authorList>
    </citation>
    <scope>NUCLEOTIDE SEQUENCE</scope>
    <source>
        <strain evidence="2">CNCM I-4278</strain>
    </source>
</reference>
<feature type="compositionally biased region" description="Acidic residues" evidence="1">
    <location>
        <begin position="177"/>
        <end position="189"/>
    </location>
</feature>
<feature type="compositionally biased region" description="Basic and acidic residues" evidence="1">
    <location>
        <begin position="152"/>
        <end position="174"/>
    </location>
</feature>
<evidence type="ECO:0000256" key="1">
    <source>
        <dbReference type="SAM" id="MobiDB-lite"/>
    </source>
</evidence>
<evidence type="ECO:0000313" key="2">
    <source>
        <dbReference type="EMBL" id="CAI6270682.1"/>
    </source>
</evidence>
<sequence length="423" mass="48483">MSARTLFSPRRPIENIPVPDPEKLNDYLAQIKQHDDDKTIESILGQILPDRFVRSLMTTHVRGQLLTIISPQLWRREGNDFLSREQQCFDTVIDTAAKIPGLGDLAAHDVSKPLVTAIVKFLVRKAVQHRPIAITHPPLTGGALGRTQTLVDEEKRKRDEEEKRRNRDRQKTVETDVGMEEDTRTEDEEEKKRRQREQSDLIDIDMDVYEQGYNTPTRRKRSRSTRATSHDTTETTFTPKRARISEAEQPPRQPFLFDHFVIELVDCTRLPIISDKSIVQIHSRTCITQADDVRLMEQRPNCSGVFTAESVRLESLISQMNLSLENSGIPGFDGKSSEWRFFSAIEYPHLIPLETQSLVTDQVCLLKEKQKDFWAVLIAPKASTVEEFKEDFRNARELVDKTLNNMIGEEEMDVDCAISGDLG</sequence>
<protein>
    <submittedName>
        <fullName evidence="2">Uncharacterized protein</fullName>
    </submittedName>
</protein>
<dbReference type="EMBL" id="CAOQHR010000001">
    <property type="protein sequence ID" value="CAI6270682.1"/>
    <property type="molecule type" value="Genomic_DNA"/>
</dbReference>
<dbReference type="AlphaFoldDB" id="A0A9W4U3F7"/>
<feature type="region of interest" description="Disordered" evidence="1">
    <location>
        <begin position="134"/>
        <end position="236"/>
    </location>
</feature>
<evidence type="ECO:0000313" key="3">
    <source>
        <dbReference type="Proteomes" id="UP001152607"/>
    </source>
</evidence>
<accession>A0A9W4U3F7</accession>
<name>A0A9W4U3F7_9PLEO</name>
<feature type="compositionally biased region" description="Basic and acidic residues" evidence="1">
    <location>
        <begin position="190"/>
        <end position="199"/>
    </location>
</feature>
<organism evidence="2 3">
    <name type="scientific">Periconia digitata</name>
    <dbReference type="NCBI Taxonomy" id="1303443"/>
    <lineage>
        <taxon>Eukaryota</taxon>
        <taxon>Fungi</taxon>
        <taxon>Dikarya</taxon>
        <taxon>Ascomycota</taxon>
        <taxon>Pezizomycotina</taxon>
        <taxon>Dothideomycetes</taxon>
        <taxon>Pleosporomycetidae</taxon>
        <taxon>Pleosporales</taxon>
        <taxon>Massarineae</taxon>
        <taxon>Periconiaceae</taxon>
        <taxon>Periconia</taxon>
    </lineage>
</organism>